<dbReference type="AlphaFoldDB" id="A0A8T3CM78"/>
<dbReference type="GO" id="GO:0031122">
    <property type="term" value="P:cytoplasmic microtubule organization"/>
    <property type="evidence" value="ECO:0007669"/>
    <property type="project" value="TreeGrafter"/>
</dbReference>
<evidence type="ECO:0008006" key="7">
    <source>
        <dbReference type="Google" id="ProtNLM"/>
    </source>
</evidence>
<reference evidence="5" key="1">
    <citation type="submission" date="2021-01" db="EMBL/GenBank/DDBJ databases">
        <authorList>
            <person name="Zahm M."/>
            <person name="Roques C."/>
            <person name="Cabau C."/>
            <person name="Klopp C."/>
            <person name="Donnadieu C."/>
            <person name="Jouanno E."/>
            <person name="Lampietro C."/>
            <person name="Louis A."/>
            <person name="Herpin A."/>
            <person name="Echchiki A."/>
            <person name="Berthelot C."/>
            <person name="Parey E."/>
            <person name="Roest-Crollius H."/>
            <person name="Braasch I."/>
            <person name="Postlethwait J."/>
            <person name="Bobe J."/>
            <person name="Montfort J."/>
            <person name="Bouchez O."/>
            <person name="Begum T."/>
            <person name="Mejri S."/>
            <person name="Adams A."/>
            <person name="Chen W.-J."/>
            <person name="Guiguen Y."/>
        </authorList>
    </citation>
    <scope>NUCLEOTIDE SEQUENCE</scope>
    <source>
        <tissue evidence="5">Blood</tissue>
    </source>
</reference>
<comment type="similarity">
    <text evidence="1">Belongs to the SLAIN motif-containing family.</text>
</comment>
<dbReference type="GO" id="GO:0031116">
    <property type="term" value="P:positive regulation of microtubule polymerization"/>
    <property type="evidence" value="ECO:0007669"/>
    <property type="project" value="TreeGrafter"/>
</dbReference>
<feature type="compositionally biased region" description="Polar residues" evidence="4">
    <location>
        <begin position="465"/>
        <end position="474"/>
    </location>
</feature>
<evidence type="ECO:0000256" key="3">
    <source>
        <dbReference type="SAM" id="Coils"/>
    </source>
</evidence>
<feature type="compositionally biased region" description="Polar residues" evidence="4">
    <location>
        <begin position="481"/>
        <end position="490"/>
    </location>
</feature>
<proteinExistence type="inferred from homology"/>
<keyword evidence="6" id="KW-1185">Reference proteome</keyword>
<dbReference type="Proteomes" id="UP000829720">
    <property type="component" value="Unassembled WGS sequence"/>
</dbReference>
<feature type="compositionally biased region" description="Polar residues" evidence="4">
    <location>
        <begin position="397"/>
        <end position="409"/>
    </location>
</feature>
<dbReference type="InterPro" id="IPR026179">
    <property type="entry name" value="Slain"/>
</dbReference>
<evidence type="ECO:0000313" key="6">
    <source>
        <dbReference type="Proteomes" id="UP000829720"/>
    </source>
</evidence>
<gene>
    <name evidence="5" type="ORF">AGOR_G00216310</name>
</gene>
<protein>
    <recommendedName>
        <fullName evidence="7">SLAIN motif family, member 1a</fullName>
    </recommendedName>
</protein>
<dbReference type="GO" id="GO:0035371">
    <property type="term" value="C:microtubule plus-end"/>
    <property type="evidence" value="ECO:0007669"/>
    <property type="project" value="TreeGrafter"/>
</dbReference>
<feature type="region of interest" description="Disordered" evidence="4">
    <location>
        <begin position="452"/>
        <end position="558"/>
    </location>
</feature>
<dbReference type="EMBL" id="JAERUA010000021">
    <property type="protein sequence ID" value="KAI1885061.1"/>
    <property type="molecule type" value="Genomic_DNA"/>
</dbReference>
<feature type="compositionally biased region" description="Polar residues" evidence="4">
    <location>
        <begin position="515"/>
        <end position="544"/>
    </location>
</feature>
<dbReference type="OrthoDB" id="8819875at2759"/>
<dbReference type="Pfam" id="PF15301">
    <property type="entry name" value="SLAIN"/>
    <property type="match status" value="1"/>
</dbReference>
<keyword evidence="2 3" id="KW-0175">Coiled coil</keyword>
<evidence type="ECO:0000256" key="2">
    <source>
        <dbReference type="ARBA" id="ARBA00023054"/>
    </source>
</evidence>
<sequence>MKATVLHTQMMADVNCNKNVSNAELEVKKLQELVRKLEKQNEQLRTRANAVNTCPATSHILQSSPACLYSSSVGAVASPVFTGSYYIPSPVSPLLCPSALDQYCAPEEPYAYFHPHSATYAEAEDLCNGIAEPTVLDEVEILDLNSILPCNEGSEDTWLYTPPKARLWTEFSLSPLQWSRQVLDNPRPEVEAAKRSLCHKLAQAHRWRGVLSSRASSASPRPPIVGVSPLCSSYKPCSKPALTEQSASFSSFSHSPLNPTQTANRKDYSGLAERCPSFLYHSANQSSSRRLLPLSRQSSVDSELSTSELEDDSIAMGYKLQDLTDVQIMARLQEESLRQDYASVNRRSSSFSYRPRRPMSSQLELANEEDYDHMPPPEPRMVRATPLQRGLSFQQSCGPTMSGYTPDTHSQSHRPSRVLGSPVGNHAEIENKLQRSMPNLVRAPSIPSVPSMLSAPSLAGHPPSSMRTSQSFDSSHGPGKLQSSIPSPGQLQHRFHSVGSFSGTSRPPLKATAYVSPTVQCPTPKSSHSSIPQPNKAGTQSTMGRSALPRPASFICSGAIPRGRTTQTLRSLLTPPKSLSALSTLRDGSWRDGCY</sequence>
<name>A0A8T3CM78_9TELE</name>
<organism evidence="5 6">
    <name type="scientific">Albula goreensis</name>
    <dbReference type="NCBI Taxonomy" id="1534307"/>
    <lineage>
        <taxon>Eukaryota</taxon>
        <taxon>Metazoa</taxon>
        <taxon>Chordata</taxon>
        <taxon>Craniata</taxon>
        <taxon>Vertebrata</taxon>
        <taxon>Euteleostomi</taxon>
        <taxon>Actinopterygii</taxon>
        <taxon>Neopterygii</taxon>
        <taxon>Teleostei</taxon>
        <taxon>Albuliformes</taxon>
        <taxon>Albulidae</taxon>
        <taxon>Albula</taxon>
    </lineage>
</organism>
<evidence type="ECO:0000256" key="1">
    <source>
        <dbReference type="ARBA" id="ARBA00006652"/>
    </source>
</evidence>
<evidence type="ECO:0000313" key="5">
    <source>
        <dbReference type="EMBL" id="KAI1885061.1"/>
    </source>
</evidence>
<dbReference type="GO" id="GO:0007020">
    <property type="term" value="P:microtubule nucleation"/>
    <property type="evidence" value="ECO:0007669"/>
    <property type="project" value="TreeGrafter"/>
</dbReference>
<accession>A0A8T3CM78</accession>
<dbReference type="PANTHER" id="PTHR22406:SF2">
    <property type="entry name" value="SLAIN MOTIF-CONTAINING PROTEIN 1"/>
    <property type="match status" value="1"/>
</dbReference>
<feature type="coiled-coil region" evidence="3">
    <location>
        <begin position="20"/>
        <end position="54"/>
    </location>
</feature>
<comment type="caution">
    <text evidence="5">The sequence shown here is derived from an EMBL/GenBank/DDBJ whole genome shotgun (WGS) entry which is preliminary data.</text>
</comment>
<feature type="region of interest" description="Disordered" evidence="4">
    <location>
        <begin position="397"/>
        <end position="423"/>
    </location>
</feature>
<dbReference type="PANTHER" id="PTHR22406">
    <property type="entry name" value="NASCENT POLYPEPTIDE-ASSOCIATED COMPLEX SUBUNIT ALPHA, MUSCLE-SPECIFIC FORM"/>
    <property type="match status" value="1"/>
</dbReference>
<evidence type="ECO:0000256" key="4">
    <source>
        <dbReference type="SAM" id="MobiDB-lite"/>
    </source>
</evidence>